<dbReference type="EMBL" id="BMUL01000024">
    <property type="protein sequence ID" value="GHB08736.1"/>
    <property type="molecule type" value="Genomic_DNA"/>
</dbReference>
<dbReference type="PROSITE" id="PS01124">
    <property type="entry name" value="HTH_ARAC_FAMILY_2"/>
    <property type="match status" value="1"/>
</dbReference>
<dbReference type="AlphaFoldDB" id="A0A918T925"/>
<feature type="domain" description="HTH araC/xylS-type" evidence="4">
    <location>
        <begin position="206"/>
        <end position="307"/>
    </location>
</feature>
<reference evidence="5" key="1">
    <citation type="journal article" date="2014" name="Int. J. Syst. Evol. Microbiol.">
        <title>Complete genome sequence of Corynebacterium casei LMG S-19264T (=DSM 44701T), isolated from a smear-ripened cheese.</title>
        <authorList>
            <consortium name="US DOE Joint Genome Institute (JGI-PGF)"/>
            <person name="Walter F."/>
            <person name="Albersmeier A."/>
            <person name="Kalinowski J."/>
            <person name="Ruckert C."/>
        </authorList>
    </citation>
    <scope>NUCLEOTIDE SEQUENCE</scope>
    <source>
        <strain evidence="5">JCM 4518</strain>
    </source>
</reference>
<dbReference type="SMART" id="SM00342">
    <property type="entry name" value="HTH_ARAC"/>
    <property type="match status" value="1"/>
</dbReference>
<protein>
    <submittedName>
        <fullName evidence="5">AraC family transcriptional regulator</fullName>
    </submittedName>
</protein>
<dbReference type="PANTHER" id="PTHR46796:SF6">
    <property type="entry name" value="ARAC SUBFAMILY"/>
    <property type="match status" value="1"/>
</dbReference>
<name>A0A918T925_9ACTN</name>
<evidence type="ECO:0000259" key="4">
    <source>
        <dbReference type="PROSITE" id="PS01124"/>
    </source>
</evidence>
<sequence>MGERFDWFEELVSREVTPTDLRTDTPADFEAEAAVLPLGDVRMAAFAFSPLRSRRTPALIRRGDPEQYQLGLIQAGTAAFTQHHGDCRVAPGDLVLWDTSRPYEAQIPAETGPVRLLMLQLPRHMLPLRDRHTDRLLAGRLPGDHGTTAVLAAFLHSLEGHAARCAPDERDRLGTIAVDLLAAGLAQRLGAEDRLPAEVRTQALLRRAHAFVDAHLGDPDLTPAAIAAALAVSVRTLHEAFRGTGQTVAARIRHRRLQRSREDLARTGSRAYPVAVVAARWGFSGPAVFSRSFREEYGMTPTEFRALSVKETRTRRTLP</sequence>
<dbReference type="Proteomes" id="UP000644020">
    <property type="component" value="Unassembled WGS sequence"/>
</dbReference>
<evidence type="ECO:0000256" key="1">
    <source>
        <dbReference type="ARBA" id="ARBA00023015"/>
    </source>
</evidence>
<dbReference type="Pfam" id="PF12833">
    <property type="entry name" value="HTH_18"/>
    <property type="match status" value="1"/>
</dbReference>
<evidence type="ECO:0000313" key="6">
    <source>
        <dbReference type="Proteomes" id="UP000644020"/>
    </source>
</evidence>
<keyword evidence="3" id="KW-0804">Transcription</keyword>
<gene>
    <name evidence="5" type="ORF">GCM10010305_59690</name>
</gene>
<dbReference type="GO" id="GO:0043565">
    <property type="term" value="F:sequence-specific DNA binding"/>
    <property type="evidence" value="ECO:0007669"/>
    <property type="project" value="InterPro"/>
</dbReference>
<dbReference type="SUPFAM" id="SSF46689">
    <property type="entry name" value="Homeodomain-like"/>
    <property type="match status" value="1"/>
</dbReference>
<dbReference type="Pfam" id="PF14525">
    <property type="entry name" value="AraC_binding_2"/>
    <property type="match status" value="1"/>
</dbReference>
<dbReference type="InterPro" id="IPR018062">
    <property type="entry name" value="HTH_AraC-typ_CS"/>
</dbReference>
<accession>A0A918T925</accession>
<dbReference type="PRINTS" id="PR00032">
    <property type="entry name" value="HTHARAC"/>
</dbReference>
<dbReference type="InterPro" id="IPR020449">
    <property type="entry name" value="Tscrpt_reg_AraC-type_HTH"/>
</dbReference>
<dbReference type="InterPro" id="IPR035418">
    <property type="entry name" value="AraC-bd_2"/>
</dbReference>
<dbReference type="Gene3D" id="1.10.10.60">
    <property type="entry name" value="Homeodomain-like"/>
    <property type="match status" value="1"/>
</dbReference>
<dbReference type="PANTHER" id="PTHR46796">
    <property type="entry name" value="HTH-TYPE TRANSCRIPTIONAL ACTIVATOR RHAS-RELATED"/>
    <property type="match status" value="1"/>
</dbReference>
<dbReference type="InterPro" id="IPR009057">
    <property type="entry name" value="Homeodomain-like_sf"/>
</dbReference>
<comment type="caution">
    <text evidence="5">The sequence shown here is derived from an EMBL/GenBank/DDBJ whole genome shotgun (WGS) entry which is preliminary data.</text>
</comment>
<organism evidence="5 6">
    <name type="scientific">Streptomyces termitum</name>
    <dbReference type="NCBI Taxonomy" id="67368"/>
    <lineage>
        <taxon>Bacteria</taxon>
        <taxon>Bacillati</taxon>
        <taxon>Actinomycetota</taxon>
        <taxon>Actinomycetes</taxon>
        <taxon>Kitasatosporales</taxon>
        <taxon>Streptomycetaceae</taxon>
        <taxon>Streptomyces</taxon>
    </lineage>
</organism>
<proteinExistence type="predicted"/>
<keyword evidence="6" id="KW-1185">Reference proteome</keyword>
<reference evidence="5" key="2">
    <citation type="submission" date="2020-09" db="EMBL/GenBank/DDBJ databases">
        <authorList>
            <person name="Sun Q."/>
            <person name="Ohkuma M."/>
        </authorList>
    </citation>
    <scope>NUCLEOTIDE SEQUENCE</scope>
    <source>
        <strain evidence="5">JCM 4518</strain>
    </source>
</reference>
<evidence type="ECO:0000256" key="3">
    <source>
        <dbReference type="ARBA" id="ARBA00023163"/>
    </source>
</evidence>
<keyword evidence="1" id="KW-0805">Transcription regulation</keyword>
<dbReference type="InterPro" id="IPR018060">
    <property type="entry name" value="HTH_AraC"/>
</dbReference>
<evidence type="ECO:0000256" key="2">
    <source>
        <dbReference type="ARBA" id="ARBA00023125"/>
    </source>
</evidence>
<dbReference type="InterPro" id="IPR050204">
    <property type="entry name" value="AraC_XylS_family_regulators"/>
</dbReference>
<evidence type="ECO:0000313" key="5">
    <source>
        <dbReference type="EMBL" id="GHB08736.1"/>
    </source>
</evidence>
<keyword evidence="2" id="KW-0238">DNA-binding</keyword>
<dbReference type="PROSITE" id="PS00041">
    <property type="entry name" value="HTH_ARAC_FAMILY_1"/>
    <property type="match status" value="1"/>
</dbReference>
<dbReference type="GO" id="GO:0003700">
    <property type="term" value="F:DNA-binding transcription factor activity"/>
    <property type="evidence" value="ECO:0007669"/>
    <property type="project" value="InterPro"/>
</dbReference>